<comment type="caution">
    <text evidence="2">The sequence shown here is derived from an EMBL/GenBank/DDBJ whole genome shotgun (WGS) entry which is preliminary data.</text>
</comment>
<evidence type="ECO:0000313" key="2">
    <source>
        <dbReference type="EMBL" id="EDP42659.1"/>
    </source>
</evidence>
<organism evidence="2 3">
    <name type="scientific">Malassezia globosa (strain ATCC MYA-4612 / CBS 7966)</name>
    <name type="common">Dandruff-associated fungus</name>
    <dbReference type="NCBI Taxonomy" id="425265"/>
    <lineage>
        <taxon>Eukaryota</taxon>
        <taxon>Fungi</taxon>
        <taxon>Dikarya</taxon>
        <taxon>Basidiomycota</taxon>
        <taxon>Ustilaginomycotina</taxon>
        <taxon>Malasseziomycetes</taxon>
        <taxon>Malasseziales</taxon>
        <taxon>Malasseziaceae</taxon>
        <taxon>Malassezia</taxon>
    </lineage>
</organism>
<dbReference type="GeneID" id="5854180"/>
<evidence type="ECO:0000313" key="3">
    <source>
        <dbReference type="Proteomes" id="UP000008837"/>
    </source>
</evidence>
<feature type="compositionally biased region" description="Polar residues" evidence="1">
    <location>
        <begin position="138"/>
        <end position="155"/>
    </location>
</feature>
<dbReference type="AlphaFoldDB" id="A8Q662"/>
<evidence type="ECO:0000256" key="1">
    <source>
        <dbReference type="SAM" id="MobiDB-lite"/>
    </source>
</evidence>
<feature type="compositionally biased region" description="Basic and acidic residues" evidence="1">
    <location>
        <begin position="164"/>
        <end position="173"/>
    </location>
</feature>
<feature type="region of interest" description="Disordered" evidence="1">
    <location>
        <begin position="262"/>
        <end position="302"/>
    </location>
</feature>
<reference evidence="2 3" key="1">
    <citation type="journal article" date="2007" name="Proc. Natl. Acad. Sci. U.S.A.">
        <title>Dandruff-associated Malassezia genomes reveal convergent and divergent virulence traits shared with plant and human fungal pathogens.</title>
        <authorList>
            <person name="Xu J."/>
            <person name="Saunders C.W."/>
            <person name="Hu P."/>
            <person name="Grant R.A."/>
            <person name="Boekhout T."/>
            <person name="Kuramae E.E."/>
            <person name="Kronstad J.W."/>
            <person name="Deangelis Y.M."/>
            <person name="Reeder N.L."/>
            <person name="Johnstone K.R."/>
            <person name="Leland M."/>
            <person name="Fieno A.M."/>
            <person name="Begley W.M."/>
            <person name="Sun Y."/>
            <person name="Lacey M.P."/>
            <person name="Chaudhary T."/>
            <person name="Keough T."/>
            <person name="Chu L."/>
            <person name="Sears R."/>
            <person name="Yuan B."/>
            <person name="Dawson T.L.Jr."/>
        </authorList>
    </citation>
    <scope>NUCLEOTIDE SEQUENCE [LARGE SCALE GENOMIC DNA]</scope>
    <source>
        <strain evidence="3">ATCC MYA-4612 / CBS 7966</strain>
    </source>
</reference>
<protein>
    <submittedName>
        <fullName evidence="2">Uncharacterized protein</fullName>
    </submittedName>
</protein>
<name>A8Q662_MALGO</name>
<dbReference type="KEGG" id="mgl:MGL_2859"/>
<proteinExistence type="predicted"/>
<feature type="compositionally biased region" description="Polar residues" evidence="1">
    <location>
        <begin position="81"/>
        <end position="96"/>
    </location>
</feature>
<dbReference type="EMBL" id="AAYY01000010">
    <property type="protein sequence ID" value="EDP42659.1"/>
    <property type="molecule type" value="Genomic_DNA"/>
</dbReference>
<feature type="compositionally biased region" description="Basic residues" evidence="1">
    <location>
        <begin position="114"/>
        <end position="137"/>
    </location>
</feature>
<dbReference type="RefSeq" id="XP_001729873.1">
    <property type="nucleotide sequence ID" value="XM_001729821.1"/>
</dbReference>
<dbReference type="VEuPathDB" id="FungiDB:MGL_2859"/>
<sequence>MWNRHKIAKREEARRARSMKQLSPNGASLPEAPSPMYGQEPYSSIGTYHVDVPDGYLEESDVKDLHNQDYSYGQDMLPSMETDNTQFEHLQSQPIDSLQHKDGGLNVSSNTKDQRRRSRKHPHEKRKSSKRRTRSSRQHYSIGSSLLHQANSGSVPESRVQAELQRRTREFRPHSRYGMLERPCSSPVDADSMSDLDQLSYGQNHDKATPVAVTSSQGPGTRLGASKKSATLDPAPQEPDILHEGNKFVGVNQRVLRYLQSLGTDDQETNDDSSANARSGSTQKHQLSTQSNVFYDTDDSLG</sequence>
<dbReference type="Proteomes" id="UP000008837">
    <property type="component" value="Unassembled WGS sequence"/>
</dbReference>
<feature type="compositionally biased region" description="Polar residues" evidence="1">
    <location>
        <begin position="272"/>
        <end position="294"/>
    </location>
</feature>
<feature type="region of interest" description="Disordered" evidence="1">
    <location>
        <begin position="1"/>
        <end position="247"/>
    </location>
</feature>
<accession>A8Q662</accession>
<keyword evidence="3" id="KW-1185">Reference proteome</keyword>
<dbReference type="InParanoid" id="A8Q662"/>
<gene>
    <name evidence="2" type="ORF">MGL_2859</name>
</gene>